<evidence type="ECO:0000256" key="1">
    <source>
        <dbReference type="ARBA" id="ARBA00004123"/>
    </source>
</evidence>
<evidence type="ECO:0000256" key="2">
    <source>
        <dbReference type="ARBA" id="ARBA00023015"/>
    </source>
</evidence>
<name>A0AAV1SGA5_9ROSI</name>
<dbReference type="InterPro" id="IPR045847">
    <property type="entry name" value="AIG1-like"/>
</dbReference>
<dbReference type="Pfam" id="PF00010">
    <property type="entry name" value="HLH"/>
    <property type="match status" value="1"/>
</dbReference>
<dbReference type="AlphaFoldDB" id="A0AAV1SGA5"/>
<proteinExistence type="predicted"/>
<protein>
    <recommendedName>
        <fullName evidence="6">BHLH domain-containing protein</fullName>
    </recommendedName>
</protein>
<dbReference type="EMBL" id="CAWUPB010001184">
    <property type="protein sequence ID" value="CAK7350429.1"/>
    <property type="molecule type" value="Genomic_DNA"/>
</dbReference>
<organism evidence="7 8">
    <name type="scientific">Dovyalis caffra</name>
    <dbReference type="NCBI Taxonomy" id="77055"/>
    <lineage>
        <taxon>Eukaryota</taxon>
        <taxon>Viridiplantae</taxon>
        <taxon>Streptophyta</taxon>
        <taxon>Embryophyta</taxon>
        <taxon>Tracheophyta</taxon>
        <taxon>Spermatophyta</taxon>
        <taxon>Magnoliopsida</taxon>
        <taxon>eudicotyledons</taxon>
        <taxon>Gunneridae</taxon>
        <taxon>Pentapetalae</taxon>
        <taxon>rosids</taxon>
        <taxon>fabids</taxon>
        <taxon>Malpighiales</taxon>
        <taxon>Salicaceae</taxon>
        <taxon>Flacourtieae</taxon>
        <taxon>Dovyalis</taxon>
    </lineage>
</organism>
<dbReference type="InterPro" id="IPR011598">
    <property type="entry name" value="bHLH_dom"/>
</dbReference>
<dbReference type="GO" id="GO:0005634">
    <property type="term" value="C:nucleus"/>
    <property type="evidence" value="ECO:0007669"/>
    <property type="project" value="UniProtKB-SubCell"/>
</dbReference>
<gene>
    <name evidence="7" type="ORF">DCAF_LOCUS23160</name>
</gene>
<evidence type="ECO:0000256" key="3">
    <source>
        <dbReference type="ARBA" id="ARBA00023125"/>
    </source>
</evidence>
<comment type="subcellular location">
    <subcellularLocation>
        <location evidence="1">Nucleus</location>
    </subcellularLocation>
</comment>
<accession>A0AAV1SGA5</accession>
<evidence type="ECO:0000256" key="5">
    <source>
        <dbReference type="ARBA" id="ARBA00023242"/>
    </source>
</evidence>
<evidence type="ECO:0000256" key="4">
    <source>
        <dbReference type="ARBA" id="ARBA00023163"/>
    </source>
</evidence>
<dbReference type="Gene3D" id="4.10.280.10">
    <property type="entry name" value="Helix-loop-helix DNA-binding domain"/>
    <property type="match status" value="1"/>
</dbReference>
<dbReference type="CDD" id="cd04873">
    <property type="entry name" value="ACT_UUR-ACR-like"/>
    <property type="match status" value="1"/>
</dbReference>
<reference evidence="7 8" key="1">
    <citation type="submission" date="2024-01" db="EMBL/GenBank/DDBJ databases">
        <authorList>
            <person name="Waweru B."/>
        </authorList>
    </citation>
    <scope>NUCLEOTIDE SEQUENCE [LARGE SCALE GENOMIC DNA]</scope>
</reference>
<dbReference type="Proteomes" id="UP001314170">
    <property type="component" value="Unassembled WGS sequence"/>
</dbReference>
<evidence type="ECO:0000313" key="8">
    <source>
        <dbReference type="Proteomes" id="UP001314170"/>
    </source>
</evidence>
<dbReference type="GO" id="GO:0003677">
    <property type="term" value="F:DNA binding"/>
    <property type="evidence" value="ECO:0007669"/>
    <property type="project" value="UniProtKB-KW"/>
</dbReference>
<sequence length="305" mass="33664">MVAYYFNSNSSSGSGYKNTFDPFPHSLEDFSDVLCGGSMVSQALVLDAEKGELVKAPTRVGKKGVSEAKALAALKSHSEAERRRRERINAHFATLRGLVPSTVKDKESNNSLLVAWNLPQVTLIYEGISCWYVTARISMLLTAIVMDKATLLAAVISQVKELKKNAIEACEGLLIPMDNDEVKVETYFDGTKDGTLHFKASICCEYRPELLSDLRQAIDALPLKMVNAEISTLGSRVKNEFVFTNNRNKNVVDDGEAMQLLANSIRHGLTTVLEKGSALPEYSPRTTLPNKRRRMTFFNSSTSSS</sequence>
<feature type="domain" description="BHLH" evidence="6">
    <location>
        <begin position="72"/>
        <end position="162"/>
    </location>
</feature>
<dbReference type="GO" id="GO:0046983">
    <property type="term" value="F:protein dimerization activity"/>
    <property type="evidence" value="ECO:0007669"/>
    <property type="project" value="InterPro"/>
</dbReference>
<dbReference type="GO" id="GO:0003700">
    <property type="term" value="F:DNA-binding transcription factor activity"/>
    <property type="evidence" value="ECO:0007669"/>
    <property type="project" value="InterPro"/>
</dbReference>
<dbReference type="SUPFAM" id="SSF47459">
    <property type="entry name" value="HLH, helix-loop-helix DNA-binding domain"/>
    <property type="match status" value="1"/>
</dbReference>
<evidence type="ECO:0000313" key="7">
    <source>
        <dbReference type="EMBL" id="CAK7350429.1"/>
    </source>
</evidence>
<dbReference type="PANTHER" id="PTHR45844:SF9">
    <property type="entry name" value="OS09G0463900 PROTEIN"/>
    <property type="match status" value="1"/>
</dbReference>
<keyword evidence="2" id="KW-0805">Transcription regulation</keyword>
<comment type="caution">
    <text evidence="7">The sequence shown here is derived from an EMBL/GenBank/DDBJ whole genome shotgun (WGS) entry which is preliminary data.</text>
</comment>
<dbReference type="PANTHER" id="PTHR45844">
    <property type="entry name" value="TRANSCRIPTION FACTOR BHLH30"/>
    <property type="match status" value="1"/>
</dbReference>
<dbReference type="PROSITE" id="PS50888">
    <property type="entry name" value="BHLH"/>
    <property type="match status" value="1"/>
</dbReference>
<keyword evidence="3" id="KW-0238">DNA-binding</keyword>
<dbReference type="InterPro" id="IPR036638">
    <property type="entry name" value="HLH_DNA-bd_sf"/>
</dbReference>
<keyword evidence="5" id="KW-0539">Nucleus</keyword>
<keyword evidence="8" id="KW-1185">Reference proteome</keyword>
<keyword evidence="4" id="KW-0804">Transcription</keyword>
<dbReference type="SMART" id="SM00353">
    <property type="entry name" value="HLH"/>
    <property type="match status" value="1"/>
</dbReference>
<evidence type="ECO:0000259" key="6">
    <source>
        <dbReference type="PROSITE" id="PS50888"/>
    </source>
</evidence>